<reference evidence="3 4" key="1">
    <citation type="submission" date="2019-04" db="EMBL/GenBank/DDBJ databases">
        <title>Salinimonas iocasae sp. nov., a halophilic bacterium isolated from the outer tube casing of tubeworms in Okinawa Trough.</title>
        <authorList>
            <person name="Zhang H."/>
            <person name="Wang H."/>
            <person name="Li C."/>
        </authorList>
    </citation>
    <scope>NUCLEOTIDE SEQUENCE [LARGE SCALE GENOMIC DNA]</scope>
    <source>
        <strain evidence="3 4">KX18D6</strain>
    </source>
</reference>
<gene>
    <name evidence="3" type="ORF">FBQ74_04900</name>
</gene>
<feature type="domain" description="DUF2383" evidence="2">
    <location>
        <begin position="4"/>
        <end position="108"/>
    </location>
</feature>
<dbReference type="AlphaFoldDB" id="A0A5B7YB40"/>
<organism evidence="3 4">
    <name type="scientific">Salinimonas iocasae</name>
    <dbReference type="NCBI Taxonomy" id="2572577"/>
    <lineage>
        <taxon>Bacteria</taxon>
        <taxon>Pseudomonadati</taxon>
        <taxon>Pseudomonadota</taxon>
        <taxon>Gammaproteobacteria</taxon>
        <taxon>Alteromonadales</taxon>
        <taxon>Alteromonadaceae</taxon>
        <taxon>Alteromonas/Salinimonas group</taxon>
        <taxon>Salinimonas</taxon>
    </lineage>
</organism>
<keyword evidence="4" id="KW-1185">Reference proteome</keyword>
<feature type="region of interest" description="Disordered" evidence="1">
    <location>
        <begin position="119"/>
        <end position="142"/>
    </location>
</feature>
<protein>
    <submittedName>
        <fullName evidence="3">Ferritin-like domain-containing protein</fullName>
    </submittedName>
</protein>
<evidence type="ECO:0000313" key="3">
    <source>
        <dbReference type="EMBL" id="QCZ92861.1"/>
    </source>
</evidence>
<dbReference type="EMBL" id="CP039852">
    <property type="protein sequence ID" value="QCZ92861.1"/>
    <property type="molecule type" value="Genomic_DNA"/>
</dbReference>
<dbReference type="KEGG" id="salk:FBQ74_04900"/>
<sequence>MDKAAKTLKKLCEMDFDAIEAYEEAMKRLEDKSISDKLAEYRSDHMAHTDTLNTLLSSRGEEVVDGPDSKRVLTEGKVVIADLLGDKAILKAMVANEKITVKAYKEAADNDALNAEEKSKVAEHYEDEKRHHDWIKSTSENM</sequence>
<evidence type="ECO:0000256" key="1">
    <source>
        <dbReference type="SAM" id="MobiDB-lite"/>
    </source>
</evidence>
<accession>A0A5B7YB40</accession>
<evidence type="ECO:0000313" key="4">
    <source>
        <dbReference type="Proteomes" id="UP000304912"/>
    </source>
</evidence>
<dbReference type="SUPFAM" id="SSF47240">
    <property type="entry name" value="Ferritin-like"/>
    <property type="match status" value="1"/>
</dbReference>
<dbReference type="Pfam" id="PF09537">
    <property type="entry name" value="DUF2383"/>
    <property type="match status" value="1"/>
</dbReference>
<dbReference type="Gene3D" id="1.20.1260.10">
    <property type="match status" value="1"/>
</dbReference>
<dbReference type="OrthoDB" id="7166292at2"/>
<dbReference type="InterPro" id="IPR009078">
    <property type="entry name" value="Ferritin-like_SF"/>
</dbReference>
<dbReference type="InterPro" id="IPR012347">
    <property type="entry name" value="Ferritin-like"/>
</dbReference>
<dbReference type="RefSeq" id="WP_139755610.1">
    <property type="nucleotide sequence ID" value="NZ_CP039852.1"/>
</dbReference>
<feature type="compositionally biased region" description="Basic and acidic residues" evidence="1">
    <location>
        <begin position="119"/>
        <end position="135"/>
    </location>
</feature>
<name>A0A5B7YB40_9ALTE</name>
<evidence type="ECO:0000259" key="2">
    <source>
        <dbReference type="Pfam" id="PF09537"/>
    </source>
</evidence>
<dbReference type="InterPro" id="IPR019052">
    <property type="entry name" value="DUF2383"/>
</dbReference>
<dbReference type="CDD" id="cd00657">
    <property type="entry name" value="Ferritin_like"/>
    <property type="match status" value="1"/>
</dbReference>
<dbReference type="Proteomes" id="UP000304912">
    <property type="component" value="Chromosome"/>
</dbReference>
<proteinExistence type="predicted"/>